<dbReference type="Proteomes" id="UP000595814">
    <property type="component" value="Chromosome"/>
</dbReference>
<proteinExistence type="predicted"/>
<protein>
    <submittedName>
        <fullName evidence="1">Aminotransferase class V-fold PLP-dependent enzyme</fullName>
    </submittedName>
</protein>
<keyword evidence="2" id="KW-1185">Reference proteome</keyword>
<evidence type="ECO:0000313" key="2">
    <source>
        <dbReference type="Proteomes" id="UP000595814"/>
    </source>
</evidence>
<keyword evidence="1" id="KW-0808">Transferase</keyword>
<evidence type="ECO:0000313" key="1">
    <source>
        <dbReference type="EMBL" id="QQK08768.1"/>
    </source>
</evidence>
<dbReference type="EMBL" id="CP066744">
    <property type="protein sequence ID" value="QQK08768.1"/>
    <property type="molecule type" value="Genomic_DNA"/>
</dbReference>
<accession>A0AC61NDV0</accession>
<gene>
    <name evidence="1" type="ORF">JFY71_04335</name>
</gene>
<name>A0AC61NDV0_9FIRM</name>
<reference evidence="1 2" key="1">
    <citation type="journal article" date="2022" name="Int. J. Syst. Evol. Microbiol.">
        <title>Miniphocaeibacter halophilus sp. nov., an ammonium-tolerant acetate-producing bacterium isolated from a biogas system.</title>
        <authorList>
            <person name="Schnurer A."/>
            <person name="Singh A."/>
            <person name="Bi S."/>
            <person name="Qiao W."/>
            <person name="Westerholm M."/>
        </authorList>
    </citation>
    <scope>NUCLEOTIDE SEQUENCE [LARGE SCALE GENOMIC DNA]</scope>
    <source>
        <strain evidence="1 2">AMB_01</strain>
    </source>
</reference>
<organism evidence="1 2">
    <name type="scientific">Miniphocaeibacter halophilus</name>
    <dbReference type="NCBI Taxonomy" id="2931922"/>
    <lineage>
        <taxon>Bacteria</taxon>
        <taxon>Bacillati</taxon>
        <taxon>Bacillota</taxon>
        <taxon>Tissierellia</taxon>
        <taxon>Tissierellales</taxon>
        <taxon>Peptoniphilaceae</taxon>
        <taxon>Miniphocaeibacter</taxon>
    </lineage>
</organism>
<sequence>MIYFDNAATTFPKPEIVYEKTLDAMKNFGANPGRSGHRLSLKMDREIFDVRQKLTDFIGGDNPLNLIFTKNCTESLNIAIKGIVEEKSHVITTAMEHNSVLRPLKQLENIGYIDLTIIPANELGLIDIDDIKNAIRENTKLCVITIMSNLVGTITEIDKISEILKENNIKLIVDAAQGIGYLNIDVIKSNIDILCFPGHKSLFGPMGTGALYINGDLELKTIMEGGTGSFSLDLNQPKVYPDRLEAGTLNGTSIVGLGAGIDFINEVGLEVIRNHENQLKNKFIDGLKNIKEITVYGPKDSRQGHVVPINIKGLDSSELAFKLDDEYGICVRAGYHCAPLAHRSIGTEKLGAARFSFSYFNTLEEVQKALEILEKIAKEVTNGNI</sequence>
<keyword evidence="1" id="KW-0032">Aminotransferase</keyword>